<organism evidence="1">
    <name type="scientific">Magallana gigas</name>
    <name type="common">Pacific oyster</name>
    <name type="synonym">Crassostrea gigas</name>
    <dbReference type="NCBI Taxonomy" id="29159"/>
    <lineage>
        <taxon>Eukaryota</taxon>
        <taxon>Metazoa</taxon>
        <taxon>Spiralia</taxon>
        <taxon>Lophotrochozoa</taxon>
        <taxon>Mollusca</taxon>
        <taxon>Bivalvia</taxon>
        <taxon>Autobranchia</taxon>
        <taxon>Pteriomorphia</taxon>
        <taxon>Ostreida</taxon>
        <taxon>Ostreoidea</taxon>
        <taxon>Ostreidae</taxon>
        <taxon>Magallana</taxon>
    </lineage>
</organism>
<reference evidence="1" key="1">
    <citation type="journal article" date="2012" name="Nature">
        <title>The oyster genome reveals stress adaptation and complexity of shell formation.</title>
        <authorList>
            <person name="Zhang G."/>
            <person name="Fang X."/>
            <person name="Guo X."/>
            <person name="Li L."/>
            <person name="Luo R."/>
            <person name="Xu F."/>
            <person name="Yang P."/>
            <person name="Zhang L."/>
            <person name="Wang X."/>
            <person name="Qi H."/>
            <person name="Xiong Z."/>
            <person name="Que H."/>
            <person name="Xie Y."/>
            <person name="Holland P.W."/>
            <person name="Paps J."/>
            <person name="Zhu Y."/>
            <person name="Wu F."/>
            <person name="Chen Y."/>
            <person name="Wang J."/>
            <person name="Peng C."/>
            <person name="Meng J."/>
            <person name="Yang L."/>
            <person name="Liu J."/>
            <person name="Wen B."/>
            <person name="Zhang N."/>
            <person name="Huang Z."/>
            <person name="Zhu Q."/>
            <person name="Feng Y."/>
            <person name="Mount A."/>
            <person name="Hedgecock D."/>
            <person name="Xu Z."/>
            <person name="Liu Y."/>
            <person name="Domazet-Loso T."/>
            <person name="Du Y."/>
            <person name="Sun X."/>
            <person name="Zhang S."/>
            <person name="Liu B."/>
            <person name="Cheng P."/>
            <person name="Jiang X."/>
            <person name="Li J."/>
            <person name="Fan D."/>
            <person name="Wang W."/>
            <person name="Fu W."/>
            <person name="Wang T."/>
            <person name="Wang B."/>
            <person name="Zhang J."/>
            <person name="Peng Z."/>
            <person name="Li Y."/>
            <person name="Li N."/>
            <person name="Wang J."/>
            <person name="Chen M."/>
            <person name="He Y."/>
            <person name="Tan F."/>
            <person name="Song X."/>
            <person name="Zheng Q."/>
            <person name="Huang R."/>
            <person name="Yang H."/>
            <person name="Du X."/>
            <person name="Chen L."/>
            <person name="Yang M."/>
            <person name="Gaffney P.M."/>
            <person name="Wang S."/>
            <person name="Luo L."/>
            <person name="She Z."/>
            <person name="Ming Y."/>
            <person name="Huang W."/>
            <person name="Zhang S."/>
            <person name="Huang B."/>
            <person name="Zhang Y."/>
            <person name="Qu T."/>
            <person name="Ni P."/>
            <person name="Miao G."/>
            <person name="Wang J."/>
            <person name="Wang Q."/>
            <person name="Steinberg C.E."/>
            <person name="Wang H."/>
            <person name="Li N."/>
            <person name="Qian L."/>
            <person name="Zhang G."/>
            <person name="Li Y."/>
            <person name="Yang H."/>
            <person name="Liu X."/>
            <person name="Wang J."/>
            <person name="Yin Y."/>
            <person name="Wang J."/>
        </authorList>
    </citation>
    <scope>NUCLEOTIDE SEQUENCE [LARGE SCALE GENOMIC DNA]</scope>
    <source>
        <strain evidence="1">05x7-T-G4-1.051#20</strain>
    </source>
</reference>
<accession>K1Q266</accession>
<gene>
    <name evidence="1" type="ORF">CGI_10001063</name>
</gene>
<proteinExistence type="predicted"/>
<dbReference type="EMBL" id="JH817699">
    <property type="protein sequence ID" value="EKC22955.1"/>
    <property type="molecule type" value="Genomic_DNA"/>
</dbReference>
<evidence type="ECO:0000313" key="1">
    <source>
        <dbReference type="EMBL" id="EKC22955.1"/>
    </source>
</evidence>
<name>K1Q266_MAGGI</name>
<dbReference type="AlphaFoldDB" id="K1Q266"/>
<sequence length="133" mass="15480">MTVPRNVVYSLMQILDPMGIERELDAVRAIWNSHRIRPSKNENVPHGRPTVMFSMPEIFHTKNFLKTVDQRDVNICMSECVFRGRSTCDPEMFELLLIYMTENNLSPPTTAREGLKLYEKLRTSVLNDLHPNM</sequence>
<dbReference type="HOGENOM" id="CLU_157472_0_0_1"/>
<protein>
    <submittedName>
        <fullName evidence="1">Uncharacterized protein</fullName>
    </submittedName>
</protein>
<dbReference type="InParanoid" id="K1Q266"/>